<feature type="compositionally biased region" description="Low complexity" evidence="1">
    <location>
        <begin position="560"/>
        <end position="573"/>
    </location>
</feature>
<dbReference type="Proteomes" id="UP000266841">
    <property type="component" value="Unassembled WGS sequence"/>
</dbReference>
<gene>
    <name evidence="2" type="ORF">THAOC_32188</name>
</gene>
<dbReference type="OMA" id="CAESHRE"/>
<feature type="non-terminal residue" evidence="2">
    <location>
        <position position="1"/>
    </location>
</feature>
<feature type="compositionally biased region" description="Basic residues" evidence="1">
    <location>
        <begin position="650"/>
        <end position="661"/>
    </location>
</feature>
<feature type="region of interest" description="Disordered" evidence="1">
    <location>
        <begin position="107"/>
        <end position="126"/>
    </location>
</feature>
<name>K0R9Q6_THAOC</name>
<feature type="region of interest" description="Disordered" evidence="1">
    <location>
        <begin position="161"/>
        <end position="228"/>
    </location>
</feature>
<feature type="compositionally biased region" description="Pro residues" evidence="1">
    <location>
        <begin position="526"/>
        <end position="540"/>
    </location>
</feature>
<evidence type="ECO:0000256" key="1">
    <source>
        <dbReference type="SAM" id="MobiDB-lite"/>
    </source>
</evidence>
<accession>K0R9Q6</accession>
<feature type="region of interest" description="Disordered" evidence="1">
    <location>
        <begin position="12"/>
        <end position="47"/>
    </location>
</feature>
<proteinExistence type="predicted"/>
<evidence type="ECO:0000313" key="2">
    <source>
        <dbReference type="EMBL" id="EJK48974.1"/>
    </source>
</evidence>
<reference evidence="2 3" key="1">
    <citation type="journal article" date="2012" name="Genome Biol.">
        <title>Genome and low-iron response of an oceanic diatom adapted to chronic iron limitation.</title>
        <authorList>
            <person name="Lommer M."/>
            <person name="Specht M."/>
            <person name="Roy A.S."/>
            <person name="Kraemer L."/>
            <person name="Andreson R."/>
            <person name="Gutowska M.A."/>
            <person name="Wolf J."/>
            <person name="Bergner S.V."/>
            <person name="Schilhabel M.B."/>
            <person name="Klostermeier U.C."/>
            <person name="Beiko R.G."/>
            <person name="Rosenstiel P."/>
            <person name="Hippler M."/>
            <person name="Laroche J."/>
        </authorList>
    </citation>
    <scope>NUCLEOTIDE SEQUENCE [LARGE SCALE GENOMIC DNA]</scope>
    <source>
        <strain evidence="2 3">CCMP1005</strain>
    </source>
</reference>
<feature type="compositionally biased region" description="Pro residues" evidence="1">
    <location>
        <begin position="340"/>
        <end position="352"/>
    </location>
</feature>
<organism evidence="2 3">
    <name type="scientific">Thalassiosira oceanica</name>
    <name type="common">Marine diatom</name>
    <dbReference type="NCBI Taxonomy" id="159749"/>
    <lineage>
        <taxon>Eukaryota</taxon>
        <taxon>Sar</taxon>
        <taxon>Stramenopiles</taxon>
        <taxon>Ochrophyta</taxon>
        <taxon>Bacillariophyta</taxon>
        <taxon>Coscinodiscophyceae</taxon>
        <taxon>Thalassiosirophycidae</taxon>
        <taxon>Thalassiosirales</taxon>
        <taxon>Thalassiosiraceae</taxon>
        <taxon>Thalassiosira</taxon>
    </lineage>
</organism>
<feature type="compositionally biased region" description="Pro residues" evidence="1">
    <location>
        <begin position="457"/>
        <end position="468"/>
    </location>
</feature>
<keyword evidence="3" id="KW-1185">Reference proteome</keyword>
<feature type="region of interest" description="Disordered" evidence="1">
    <location>
        <begin position="289"/>
        <end position="668"/>
    </location>
</feature>
<sequence length="998" mass="104085">CRCPGTPCAPCPCPPPPGHRGRRQFVPPRGRGGNIRTSPLLRRGGAERVGRDPCLRERDARALRAPLAVGGVRRSAGGGRGYGRGPLMRPEELRDGGTLLGVVPNEDHAAARGGSDGDGGGEGEGEDARLLDALCETLRATSLPDTAEDGLDALQTVLWKSGGAPTASPPSAPPQTGPRRGRRGRDGEGLVDAPFALRPGRHDAGRPAPVHGNEKGGRTRPPLNWLETPPHGSAFALFARPPLSMVGPPGEGKPRRAKIVQSPPSAPVASRLLRPRAPTAQFLNVDSLRRAVPKSSSRPPFETVDCRIRRLTASPPRGGTRSAVVPSGPRLPAQRRAAPRSPPPGDDIPDGPPGEGEPRRAEIVHSALGSRRLSAPPASGSASRDDVTPVRKVSPRSVESEKGPPRRRSHVPAGSAGASPPGGTGDGVVTEHTPGRLSPRGNARPPDSTGGGARNPAPRPCPGPPLPPGAARGLPARFAAAASPPGADGRKNDGLAPTRHAATRGRGGRCRPTLGLALPRDLPAPHVGPPRGHPPPPPAPLVARRVPPSSLPGEGGRSAGGRATRTAAYLGTGRPPGQLVAPGGAGRRPSPIPRGDSSSRTRAEEEGGVLDVGAPGGAPRAGCWTRGPPSSAGGGRGHGSTAEKVPSAPRRPRHLRTRARSNPRTGSRMSIGVRASRTVTACRPAPSVRRGDVGLSFPSGYARRRDFLDETSYLVRLSGDGFGSRISTLGIVPPLAHALAVGRRGEPWDLNSSTGVTCRAQRDDHGKLLFVPFRQQRRRVRRRPISAAAGRCFAGLGAFLTEAKAELPTTARFAGLPGPLEGPFRDPRAEGFPTGHFPNDRTSSISSCRDEEDESHCTASSAPSQLACRTAVHLSLHYGATSHAKIVQSKPERGGAVRRRGRRRRRLHNFCPAGLQPSPGGLTLANPVGTDGWWPLGNRGLLSGGLEVDGADECGGEACQGNEKLLIDIKCECGHTLELGTLNMHEEKHCIAPPEPPN</sequence>
<feature type="compositionally biased region" description="Pro residues" evidence="1">
    <location>
        <begin position="167"/>
        <end position="176"/>
    </location>
</feature>
<dbReference type="AlphaFoldDB" id="K0R9Q6"/>
<evidence type="ECO:0000313" key="3">
    <source>
        <dbReference type="Proteomes" id="UP000266841"/>
    </source>
</evidence>
<comment type="caution">
    <text evidence="2">The sequence shown here is derived from an EMBL/GenBank/DDBJ whole genome shotgun (WGS) entry which is preliminary data.</text>
</comment>
<dbReference type="EMBL" id="AGNL01045234">
    <property type="protein sequence ID" value="EJK48974.1"/>
    <property type="molecule type" value="Genomic_DNA"/>
</dbReference>
<feature type="region of interest" description="Disordered" evidence="1">
    <location>
        <begin position="244"/>
        <end position="274"/>
    </location>
</feature>
<feature type="compositionally biased region" description="Low complexity" evidence="1">
    <location>
        <begin position="469"/>
        <end position="487"/>
    </location>
</feature>
<protein>
    <submittedName>
        <fullName evidence="2">Uncharacterized protein</fullName>
    </submittedName>
</protein>